<dbReference type="AlphaFoldDB" id="A0A1M7TVS6"/>
<feature type="signal peptide" evidence="1">
    <location>
        <begin position="1"/>
        <end position="20"/>
    </location>
</feature>
<evidence type="ECO:0000256" key="1">
    <source>
        <dbReference type="SAM" id="SignalP"/>
    </source>
</evidence>
<dbReference type="CDD" id="cd06989">
    <property type="entry name" value="cupin_DRT102"/>
    <property type="match status" value="1"/>
</dbReference>
<organism evidence="3 4">
    <name type="scientific">Bradyrhizobium erythrophlei</name>
    <dbReference type="NCBI Taxonomy" id="1437360"/>
    <lineage>
        <taxon>Bacteria</taxon>
        <taxon>Pseudomonadati</taxon>
        <taxon>Pseudomonadota</taxon>
        <taxon>Alphaproteobacteria</taxon>
        <taxon>Hyphomicrobiales</taxon>
        <taxon>Nitrobacteraceae</taxon>
        <taxon>Bradyrhizobium</taxon>
    </lineage>
</organism>
<evidence type="ECO:0000313" key="4">
    <source>
        <dbReference type="Proteomes" id="UP000184096"/>
    </source>
</evidence>
<dbReference type="OrthoDB" id="1433532at2"/>
<gene>
    <name evidence="3" type="ORF">SAMN05444170_2809</name>
</gene>
<reference evidence="4" key="1">
    <citation type="submission" date="2016-11" db="EMBL/GenBank/DDBJ databases">
        <authorList>
            <person name="Varghese N."/>
            <person name="Submissions S."/>
        </authorList>
    </citation>
    <scope>NUCLEOTIDE SEQUENCE [LARGE SCALE GENOMIC DNA]</scope>
    <source>
        <strain evidence="4">GAS401</strain>
    </source>
</reference>
<dbReference type="InterPro" id="IPR025979">
    <property type="entry name" value="ChrR-like_cupin_dom"/>
</dbReference>
<proteinExistence type="predicted"/>
<dbReference type="EMBL" id="LT670849">
    <property type="protein sequence ID" value="SHN74818.1"/>
    <property type="molecule type" value="Genomic_DNA"/>
</dbReference>
<feature type="chain" id="PRO_5013156122" evidence="1">
    <location>
        <begin position="21"/>
        <end position="154"/>
    </location>
</feature>
<keyword evidence="4" id="KW-1185">Reference proteome</keyword>
<dbReference type="Proteomes" id="UP000184096">
    <property type="component" value="Chromosome I"/>
</dbReference>
<accession>A0A1M7TVS6</accession>
<feature type="domain" description="ChrR-like cupin" evidence="2">
    <location>
        <begin position="35"/>
        <end position="147"/>
    </location>
</feature>
<keyword evidence="1" id="KW-0732">Signal</keyword>
<dbReference type="Gene3D" id="2.60.120.10">
    <property type="entry name" value="Jelly Rolls"/>
    <property type="match status" value="1"/>
</dbReference>
<protein>
    <submittedName>
        <fullName evidence="3">Cupin domain protein</fullName>
    </submittedName>
</protein>
<dbReference type="RefSeq" id="WP_072818417.1">
    <property type="nucleotide sequence ID" value="NZ_LT670849.1"/>
</dbReference>
<evidence type="ECO:0000259" key="2">
    <source>
        <dbReference type="Pfam" id="PF12973"/>
    </source>
</evidence>
<dbReference type="InterPro" id="IPR014710">
    <property type="entry name" value="RmlC-like_jellyroll"/>
</dbReference>
<dbReference type="Pfam" id="PF12973">
    <property type="entry name" value="Cupin_7"/>
    <property type="match status" value="1"/>
</dbReference>
<dbReference type="PROSITE" id="PS51257">
    <property type="entry name" value="PROKAR_LIPOPROTEIN"/>
    <property type="match status" value="1"/>
</dbReference>
<dbReference type="InterPro" id="IPR011051">
    <property type="entry name" value="RmlC_Cupin_sf"/>
</dbReference>
<evidence type="ECO:0000313" key="3">
    <source>
        <dbReference type="EMBL" id="SHN74818.1"/>
    </source>
</evidence>
<sequence length="154" mass="17012">MFRLAFLVLLTLPLATACLAQQFPIMPGGELPVATIELDKMPWTTIPSISAAQQFATIVGDRAKPGFYIQLVRWPPHSVLKAHSHPDDRYVMVLSGTFYHGIADKFDESKLEARPAGSFFTEPKGVRHFGMTKDEGTVLYFVGTGPSTTDNLEK</sequence>
<name>A0A1M7TVS6_9BRAD</name>
<dbReference type="SUPFAM" id="SSF51182">
    <property type="entry name" value="RmlC-like cupins"/>
    <property type="match status" value="1"/>
</dbReference>